<organism evidence="5 6">
    <name type="scientific">Ananas comosus</name>
    <name type="common">Pineapple</name>
    <name type="synonym">Ananas ananas</name>
    <dbReference type="NCBI Taxonomy" id="4615"/>
    <lineage>
        <taxon>Eukaryota</taxon>
        <taxon>Viridiplantae</taxon>
        <taxon>Streptophyta</taxon>
        <taxon>Embryophyta</taxon>
        <taxon>Tracheophyta</taxon>
        <taxon>Spermatophyta</taxon>
        <taxon>Magnoliopsida</taxon>
        <taxon>Liliopsida</taxon>
        <taxon>Poales</taxon>
        <taxon>Bromeliaceae</taxon>
        <taxon>Bromelioideae</taxon>
        <taxon>Ananas</taxon>
    </lineage>
</organism>
<feature type="coiled-coil region" evidence="1">
    <location>
        <begin position="95"/>
        <end position="161"/>
    </location>
</feature>
<dbReference type="InterPro" id="IPR025757">
    <property type="entry name" value="MIP1_Leuzipper"/>
</dbReference>
<dbReference type="PANTHER" id="PTHR23054:SF26">
    <property type="entry name" value="ELECTRON TRANSPORTER"/>
    <property type="match status" value="1"/>
</dbReference>
<protein>
    <submittedName>
        <fullName evidence="6">Uncharacterized protein LOC109713807 isoform X1</fullName>
    </submittedName>
</protein>
<keyword evidence="5" id="KW-1185">Reference proteome</keyword>
<name>A0A6P5FBM7_ANACO</name>
<feature type="domain" description="Ternary complex factor MIP1 leucine-zipper" evidence="4">
    <location>
        <begin position="92"/>
        <end position="172"/>
    </location>
</feature>
<gene>
    <name evidence="6" type="primary">LOC109713807</name>
</gene>
<dbReference type="PANTHER" id="PTHR23054">
    <property type="entry name" value="TERNARY COMPLEX FACTOR MIP1, LEUCINE-ZIPPER-RELATED"/>
    <property type="match status" value="1"/>
</dbReference>
<evidence type="ECO:0000256" key="1">
    <source>
        <dbReference type="SAM" id="Coils"/>
    </source>
</evidence>
<dbReference type="OrthoDB" id="418495at2759"/>
<evidence type="ECO:0000313" key="6">
    <source>
        <dbReference type="RefSeq" id="XP_020093616.1"/>
    </source>
</evidence>
<feature type="domain" description="DUF547" evidence="3">
    <location>
        <begin position="377"/>
        <end position="514"/>
    </location>
</feature>
<dbReference type="GeneID" id="109713807"/>
<sequence length="602" mass="67907">MTLKNDVQDSLISSSRIIASFPCCTACLLQWISQLFSFSASDRNLDLLKHGVSHCRGKECNQSQDFMNVEKSRGTHGSVYHDSSDALIKASPKHRNSLENDIKQLQVNLHQERSIRTMLERAIGRASSTLSPGHRHFSAQTRELIAEIELLEEEIAHREQHVLSLYRSIFEQCVSGPSSAQSSGMASPAHTSNKSRKHPSIISSAFCSSKKFPLQSFNILPSKKESEKCRVLPKPKTRHESLSGENLSIRAGTISADARKLPNAGRSCLARTLKDHLHQCPNKISEEMVQCMASIYCWMRSDSSEKTEKARSPFLSRSSTSVVNSRRGNGDEHVWSNKCTVEISSISADKNHLSNASQAISSYRLLVEQLERVDLSVLETEAKLAFWINIYNALIMHSYLAYGIPHSALRRMALFHKAAYNVGGHIVTVNSIEHSLLCCRTPRIGRWFESILSTTMRKSSSEEKQLLESKCGLFDCEPLVFFALSTGASSDPMLRLYTEKNVIDELDKATKDFLQANVVVKKSKRVYLPKIVDRYAKGASLSCDQLLTWISENVDDKLHDAIQKCLDSQNKKKASQIIEWLPYNTRFRYVFAKNLTEKTWWV</sequence>
<evidence type="ECO:0000256" key="2">
    <source>
        <dbReference type="SAM" id="MobiDB-lite"/>
    </source>
</evidence>
<proteinExistence type="predicted"/>
<feature type="compositionally biased region" description="Polar residues" evidence="2">
    <location>
        <begin position="177"/>
        <end position="192"/>
    </location>
</feature>
<reference evidence="5" key="1">
    <citation type="journal article" date="2015" name="Nat. Genet.">
        <title>The pineapple genome and the evolution of CAM photosynthesis.</title>
        <authorList>
            <person name="Ming R."/>
            <person name="VanBuren R."/>
            <person name="Wai C.M."/>
            <person name="Tang H."/>
            <person name="Schatz M.C."/>
            <person name="Bowers J.E."/>
            <person name="Lyons E."/>
            <person name="Wang M.L."/>
            <person name="Chen J."/>
            <person name="Biggers E."/>
            <person name="Zhang J."/>
            <person name="Huang L."/>
            <person name="Zhang L."/>
            <person name="Miao W."/>
            <person name="Zhang J."/>
            <person name="Ye Z."/>
            <person name="Miao C."/>
            <person name="Lin Z."/>
            <person name="Wang H."/>
            <person name="Zhou H."/>
            <person name="Yim W.C."/>
            <person name="Priest H.D."/>
            <person name="Zheng C."/>
            <person name="Woodhouse M."/>
            <person name="Edger P.P."/>
            <person name="Guyot R."/>
            <person name="Guo H.B."/>
            <person name="Guo H."/>
            <person name="Zheng G."/>
            <person name="Singh R."/>
            <person name="Sharma A."/>
            <person name="Min X."/>
            <person name="Zheng Y."/>
            <person name="Lee H."/>
            <person name="Gurtowski J."/>
            <person name="Sedlazeck F.J."/>
            <person name="Harkess A."/>
            <person name="McKain M.R."/>
            <person name="Liao Z."/>
            <person name="Fang J."/>
            <person name="Liu J."/>
            <person name="Zhang X."/>
            <person name="Zhang Q."/>
            <person name="Hu W."/>
            <person name="Qin Y."/>
            <person name="Wang K."/>
            <person name="Chen L.Y."/>
            <person name="Shirley N."/>
            <person name="Lin Y.R."/>
            <person name="Liu L.Y."/>
            <person name="Hernandez A.G."/>
            <person name="Wright C.L."/>
            <person name="Bulone V."/>
            <person name="Tuskan G.A."/>
            <person name="Heath K."/>
            <person name="Zee F."/>
            <person name="Moore P.H."/>
            <person name="Sunkar R."/>
            <person name="Leebens-Mack J.H."/>
            <person name="Mockler T."/>
            <person name="Bennetzen J.L."/>
            <person name="Freeling M."/>
            <person name="Sankoff D."/>
            <person name="Paterson A.H."/>
            <person name="Zhu X."/>
            <person name="Yang X."/>
            <person name="Smith J.A."/>
            <person name="Cushman J.C."/>
            <person name="Paull R.E."/>
            <person name="Yu Q."/>
        </authorList>
    </citation>
    <scope>NUCLEOTIDE SEQUENCE [LARGE SCALE GENOMIC DNA]</scope>
    <source>
        <strain evidence="5">cv. F153</strain>
    </source>
</reference>
<keyword evidence="1" id="KW-0175">Coiled coil</keyword>
<reference evidence="6" key="2">
    <citation type="submission" date="2025-08" db="UniProtKB">
        <authorList>
            <consortium name="RefSeq"/>
        </authorList>
    </citation>
    <scope>IDENTIFICATION</scope>
    <source>
        <tissue evidence="6">Leaf</tissue>
    </source>
</reference>
<dbReference type="RefSeq" id="XP_020093616.1">
    <property type="nucleotide sequence ID" value="XM_020238027.1"/>
</dbReference>
<evidence type="ECO:0000313" key="5">
    <source>
        <dbReference type="Proteomes" id="UP000515123"/>
    </source>
</evidence>
<dbReference type="AlphaFoldDB" id="A0A6P5FBM7"/>
<dbReference type="Pfam" id="PF14389">
    <property type="entry name" value="Lzipper-MIP1"/>
    <property type="match status" value="1"/>
</dbReference>
<evidence type="ECO:0000259" key="4">
    <source>
        <dbReference type="Pfam" id="PF14389"/>
    </source>
</evidence>
<dbReference type="Proteomes" id="UP000515123">
    <property type="component" value="Linkage group 8"/>
</dbReference>
<accession>A0A6P5FBM7</accession>
<feature type="region of interest" description="Disordered" evidence="2">
    <location>
        <begin position="177"/>
        <end position="197"/>
    </location>
</feature>
<dbReference type="InterPro" id="IPR006869">
    <property type="entry name" value="DUF547"/>
</dbReference>
<evidence type="ECO:0000259" key="3">
    <source>
        <dbReference type="Pfam" id="PF04784"/>
    </source>
</evidence>
<dbReference type="Pfam" id="PF04784">
    <property type="entry name" value="DUF547"/>
    <property type="match status" value="1"/>
</dbReference>